<dbReference type="InterPro" id="IPR036388">
    <property type="entry name" value="WH-like_DNA-bd_sf"/>
</dbReference>
<evidence type="ECO:0000313" key="6">
    <source>
        <dbReference type="EMBL" id="MFD2418289.1"/>
    </source>
</evidence>
<evidence type="ECO:0000259" key="5">
    <source>
        <dbReference type="PROSITE" id="PS50995"/>
    </source>
</evidence>
<comment type="caution">
    <text evidence="6">The sequence shown here is derived from an EMBL/GenBank/DDBJ whole genome shotgun (WGS) entry which is preliminary data.</text>
</comment>
<dbReference type="PROSITE" id="PS50995">
    <property type="entry name" value="HTH_MARR_2"/>
    <property type="match status" value="1"/>
</dbReference>
<dbReference type="RefSeq" id="WP_378266236.1">
    <property type="nucleotide sequence ID" value="NZ_JBHUKR010000007.1"/>
</dbReference>
<feature type="domain" description="HTH marR-type" evidence="5">
    <location>
        <begin position="28"/>
        <end position="162"/>
    </location>
</feature>
<keyword evidence="1" id="KW-0805">Transcription regulation</keyword>
<proteinExistence type="predicted"/>
<dbReference type="Gene3D" id="1.10.10.10">
    <property type="entry name" value="Winged helix-like DNA-binding domain superfamily/Winged helix DNA-binding domain"/>
    <property type="match status" value="1"/>
</dbReference>
<dbReference type="PROSITE" id="PS01117">
    <property type="entry name" value="HTH_MARR_1"/>
    <property type="match status" value="1"/>
</dbReference>
<dbReference type="SMART" id="SM00347">
    <property type="entry name" value="HTH_MARR"/>
    <property type="match status" value="1"/>
</dbReference>
<dbReference type="PANTHER" id="PTHR33164:SF94">
    <property type="entry name" value="TRANSCRIPTIONAL REGULATORY PROTEIN-RELATED"/>
    <property type="match status" value="1"/>
</dbReference>
<feature type="region of interest" description="Disordered" evidence="4">
    <location>
        <begin position="1"/>
        <end position="24"/>
    </location>
</feature>
<keyword evidence="2" id="KW-0238">DNA-binding</keyword>
<keyword evidence="7" id="KW-1185">Reference proteome</keyword>
<name>A0ABW5FVM7_9PSEU</name>
<sequence>MPTRRPPRSTAGTGRAVRLTDKPAPDDVDAMTDAVLTASRLLVAVSARSIGEVDESITIPQFRLLVVLDGRGPLKLTTLAEHLGVNPSTVTRMVDRLVTAGLVSREANPASRRELVVSLTGAGTDVVREVMRRRRAEVTRIVSRMAPTARRGLVRALNAFAEAGDEPVTREGDLRWV</sequence>
<reference evidence="7" key="1">
    <citation type="journal article" date="2019" name="Int. J. Syst. Evol. Microbiol.">
        <title>The Global Catalogue of Microorganisms (GCM) 10K type strain sequencing project: providing services to taxonomists for standard genome sequencing and annotation.</title>
        <authorList>
            <consortium name="The Broad Institute Genomics Platform"/>
            <consortium name="The Broad Institute Genome Sequencing Center for Infectious Disease"/>
            <person name="Wu L."/>
            <person name="Ma J."/>
        </authorList>
    </citation>
    <scope>NUCLEOTIDE SEQUENCE [LARGE SCALE GENOMIC DNA]</scope>
    <source>
        <strain evidence="7">CGMCC 4.7645</strain>
    </source>
</reference>
<dbReference type="Pfam" id="PF01047">
    <property type="entry name" value="MarR"/>
    <property type="match status" value="1"/>
</dbReference>
<accession>A0ABW5FVM7</accession>
<protein>
    <submittedName>
        <fullName evidence="6">MarR family winged helix-turn-helix transcriptional regulator</fullName>
    </submittedName>
</protein>
<organism evidence="6 7">
    <name type="scientific">Amycolatopsis pigmentata</name>
    <dbReference type="NCBI Taxonomy" id="450801"/>
    <lineage>
        <taxon>Bacteria</taxon>
        <taxon>Bacillati</taxon>
        <taxon>Actinomycetota</taxon>
        <taxon>Actinomycetes</taxon>
        <taxon>Pseudonocardiales</taxon>
        <taxon>Pseudonocardiaceae</taxon>
        <taxon>Amycolatopsis</taxon>
    </lineage>
</organism>
<dbReference type="InterPro" id="IPR023187">
    <property type="entry name" value="Tscrpt_reg_MarR-type_CS"/>
</dbReference>
<gene>
    <name evidence="6" type="ORF">ACFSXZ_18355</name>
</gene>
<evidence type="ECO:0000256" key="2">
    <source>
        <dbReference type="ARBA" id="ARBA00023125"/>
    </source>
</evidence>
<dbReference type="InterPro" id="IPR036390">
    <property type="entry name" value="WH_DNA-bd_sf"/>
</dbReference>
<keyword evidence="3" id="KW-0804">Transcription</keyword>
<dbReference type="InterPro" id="IPR000835">
    <property type="entry name" value="HTH_MarR-typ"/>
</dbReference>
<evidence type="ECO:0000256" key="3">
    <source>
        <dbReference type="ARBA" id="ARBA00023163"/>
    </source>
</evidence>
<evidence type="ECO:0000313" key="7">
    <source>
        <dbReference type="Proteomes" id="UP001597417"/>
    </source>
</evidence>
<dbReference type="PRINTS" id="PR00598">
    <property type="entry name" value="HTHMARR"/>
</dbReference>
<dbReference type="InterPro" id="IPR039422">
    <property type="entry name" value="MarR/SlyA-like"/>
</dbReference>
<dbReference type="Proteomes" id="UP001597417">
    <property type="component" value="Unassembled WGS sequence"/>
</dbReference>
<dbReference type="PANTHER" id="PTHR33164">
    <property type="entry name" value="TRANSCRIPTIONAL REGULATOR, MARR FAMILY"/>
    <property type="match status" value="1"/>
</dbReference>
<dbReference type="EMBL" id="JBHUKR010000007">
    <property type="protein sequence ID" value="MFD2418289.1"/>
    <property type="molecule type" value="Genomic_DNA"/>
</dbReference>
<evidence type="ECO:0000256" key="1">
    <source>
        <dbReference type="ARBA" id="ARBA00023015"/>
    </source>
</evidence>
<evidence type="ECO:0000256" key="4">
    <source>
        <dbReference type="SAM" id="MobiDB-lite"/>
    </source>
</evidence>
<dbReference type="SUPFAM" id="SSF46785">
    <property type="entry name" value="Winged helix' DNA-binding domain"/>
    <property type="match status" value="1"/>
</dbReference>